<gene>
    <name evidence="10" type="primary">metF</name>
    <name evidence="10" type="ORF">magtdc_48</name>
</gene>
<name>A0ABX4MJM8_9HYPH</name>
<dbReference type="RefSeq" id="WP_192573035.1">
    <property type="nucleotide sequence ID" value="NZ_CM008791.1"/>
</dbReference>
<protein>
    <recommendedName>
        <fullName evidence="9">Methylenetetrahydrofolate reductase</fullName>
    </recommendedName>
</protein>
<dbReference type="Gene3D" id="3.20.20.220">
    <property type="match status" value="1"/>
</dbReference>
<dbReference type="InterPro" id="IPR029041">
    <property type="entry name" value="FAD-linked_oxidoreductase-like"/>
</dbReference>
<evidence type="ECO:0000256" key="5">
    <source>
        <dbReference type="ARBA" id="ARBA00022827"/>
    </source>
</evidence>
<dbReference type="PANTHER" id="PTHR45754">
    <property type="entry name" value="METHYLENETETRAHYDROFOLATE REDUCTASE"/>
    <property type="match status" value="1"/>
</dbReference>
<evidence type="ECO:0000313" key="10">
    <source>
        <dbReference type="EMBL" id="PIM96034.1"/>
    </source>
</evidence>
<keyword evidence="11" id="KW-1185">Reference proteome</keyword>
<comment type="cofactor">
    <cofactor evidence="1 9">
        <name>FAD</name>
        <dbReference type="ChEBI" id="CHEBI:57692"/>
    </cofactor>
</comment>
<evidence type="ECO:0000256" key="3">
    <source>
        <dbReference type="ARBA" id="ARBA00006743"/>
    </source>
</evidence>
<evidence type="ECO:0000256" key="7">
    <source>
        <dbReference type="ARBA" id="ARBA00034478"/>
    </source>
</evidence>
<reference evidence="10" key="1">
    <citation type="submission" date="2017-09" db="EMBL/GenBank/DDBJ databases">
        <authorList>
            <person name="Campbell M.A."/>
            <person name="Lukasik P."/>
            <person name="Simon C."/>
            <person name="McCutcheon J.P."/>
        </authorList>
    </citation>
    <scope>NUCLEOTIDE SEQUENCE [LARGE SCALE GENOMIC DNA]</scope>
    <source>
        <strain evidence="10">MAGTDC</strain>
    </source>
</reference>
<evidence type="ECO:0000256" key="2">
    <source>
        <dbReference type="ARBA" id="ARBA00004777"/>
    </source>
</evidence>
<comment type="pathway">
    <text evidence="2 9">One-carbon metabolism; tetrahydrofolate interconversion.</text>
</comment>
<comment type="pathway">
    <text evidence="7">Amino-acid biosynthesis; L-methionine biosynthesis via de novo pathway.</text>
</comment>
<evidence type="ECO:0000256" key="4">
    <source>
        <dbReference type="ARBA" id="ARBA00022630"/>
    </source>
</evidence>
<comment type="similarity">
    <text evidence="3 9">Belongs to the methylenetetrahydrofolate reductase family.</text>
</comment>
<evidence type="ECO:0000256" key="1">
    <source>
        <dbReference type="ARBA" id="ARBA00001974"/>
    </source>
</evidence>
<comment type="caution">
    <text evidence="10">The sequence shown here is derived from an EMBL/GenBank/DDBJ whole genome shotgun (WGS) entry which is preliminary data.</text>
</comment>
<dbReference type="InterPro" id="IPR003171">
    <property type="entry name" value="Mehydrof_redctse-like"/>
</dbReference>
<evidence type="ECO:0000313" key="11">
    <source>
        <dbReference type="Proteomes" id="UP000230981"/>
    </source>
</evidence>
<keyword evidence="5 9" id="KW-0274">FAD</keyword>
<organism evidence="10 11">
    <name type="scientific">Candidatus Hodgkinia cicadicola</name>
    <dbReference type="NCBI Taxonomy" id="573658"/>
    <lineage>
        <taxon>Bacteria</taxon>
        <taxon>Pseudomonadati</taxon>
        <taxon>Pseudomonadota</taxon>
        <taxon>Alphaproteobacteria</taxon>
        <taxon>Hyphomicrobiales</taxon>
        <taxon>Candidatus Hodgkinia</taxon>
    </lineage>
</organism>
<dbReference type="PANTHER" id="PTHR45754:SF3">
    <property type="entry name" value="METHYLENETETRAHYDROFOLATE REDUCTASE (NADPH)"/>
    <property type="match status" value="1"/>
</dbReference>
<comment type="catalytic activity">
    <reaction evidence="8">
        <text>(6S)-5-methyl-5,6,7,8-tetrahydrofolate + NAD(+) = (6R)-5,10-methylene-5,6,7,8-tetrahydrofolate + NADH + H(+)</text>
        <dbReference type="Rhea" id="RHEA:19821"/>
        <dbReference type="ChEBI" id="CHEBI:15378"/>
        <dbReference type="ChEBI" id="CHEBI:15636"/>
        <dbReference type="ChEBI" id="CHEBI:18608"/>
        <dbReference type="ChEBI" id="CHEBI:57540"/>
        <dbReference type="ChEBI" id="CHEBI:57945"/>
        <dbReference type="EC" id="1.5.1.54"/>
    </reaction>
    <physiologicalReaction direction="right-to-left" evidence="8">
        <dbReference type="Rhea" id="RHEA:19823"/>
    </physiologicalReaction>
</comment>
<dbReference type="EMBL" id="NXGO01000005">
    <property type="protein sequence ID" value="PIM96034.1"/>
    <property type="molecule type" value="Genomic_DNA"/>
</dbReference>
<keyword evidence="6 9" id="KW-0560">Oxidoreductase</keyword>
<keyword evidence="4 9" id="KW-0285">Flavoprotein</keyword>
<dbReference type="Proteomes" id="UP000230981">
    <property type="component" value="Unassembled WGS sequence"/>
</dbReference>
<evidence type="ECO:0000256" key="8">
    <source>
        <dbReference type="ARBA" id="ARBA00048628"/>
    </source>
</evidence>
<accession>A0ABX4MJM8</accession>
<dbReference type="SUPFAM" id="SSF51730">
    <property type="entry name" value="FAD-linked oxidoreductase"/>
    <property type="match status" value="1"/>
</dbReference>
<dbReference type="GO" id="GO:0004489">
    <property type="term" value="F:methylenetetrahydrofolate reductase [NAD(P)H] activity"/>
    <property type="evidence" value="ECO:0007669"/>
    <property type="project" value="UniProtKB-EC"/>
</dbReference>
<dbReference type="Pfam" id="PF02219">
    <property type="entry name" value="MTHFR"/>
    <property type="match status" value="1"/>
</dbReference>
<evidence type="ECO:0000256" key="6">
    <source>
        <dbReference type="ARBA" id="ARBA00023002"/>
    </source>
</evidence>
<proteinExistence type="inferred from homology"/>
<sequence>MRLSRVRNTSIARLINQTSVSFVSANSIYVKFSVERFPPRKISNLSKMLKSDLNTNQTKLSEFNSITCSSENKNRLNSTTFLFVVLRRLCNCSIVLHNLLIQMRCMLISNTSMFHDLGMNNMLLISGDKYATNKRRSDDVSPYKIRRLLRKKNVFNIGTGYPDNHILCSGSFQDLFTMLLNRESGCSMHITQIFNHMDNFLRNNLRCSIFKLGSLLPGLFISSKHPLAVDINLKCGIYLTRPVKELLESEYLDERAAFLFNMYRIIEIIKNDITWIQVFTLNKTRILKEIIWMLNDLTYYIRYWRLTNRNECYAVMSDMHNAYKRR</sequence>
<evidence type="ECO:0000256" key="9">
    <source>
        <dbReference type="RuleBase" id="RU003862"/>
    </source>
</evidence>